<accession>A0ABW7HC62</accession>
<keyword evidence="2" id="KW-0328">Glycosyltransferase</keyword>
<dbReference type="Pfam" id="PF13692">
    <property type="entry name" value="Glyco_trans_1_4"/>
    <property type="match status" value="1"/>
</dbReference>
<comment type="caution">
    <text evidence="2">The sequence shown here is derived from an EMBL/GenBank/DDBJ whole genome shotgun (WGS) entry which is preliminary data.</text>
</comment>
<dbReference type="EC" id="2.4.-.-" evidence="2"/>
<name>A0ABW7HC62_9BURK</name>
<evidence type="ECO:0000313" key="3">
    <source>
        <dbReference type="Proteomes" id="UP001606134"/>
    </source>
</evidence>
<keyword evidence="2" id="KW-0808">Transferase</keyword>
<evidence type="ECO:0000259" key="1">
    <source>
        <dbReference type="Pfam" id="PF13439"/>
    </source>
</evidence>
<proteinExistence type="predicted"/>
<gene>
    <name evidence="2" type="ORF">ACG04R_12570</name>
</gene>
<evidence type="ECO:0000313" key="2">
    <source>
        <dbReference type="EMBL" id="MFG6487508.1"/>
    </source>
</evidence>
<dbReference type="CDD" id="cd03801">
    <property type="entry name" value="GT4_PimA-like"/>
    <property type="match status" value="1"/>
</dbReference>
<dbReference type="PANTHER" id="PTHR12526:SF638">
    <property type="entry name" value="SPORE COAT PROTEIN SA"/>
    <property type="match status" value="1"/>
</dbReference>
<dbReference type="EMBL" id="JBIGIC010000005">
    <property type="protein sequence ID" value="MFG6487508.1"/>
    <property type="molecule type" value="Genomic_DNA"/>
</dbReference>
<dbReference type="Gene3D" id="3.40.50.2000">
    <property type="entry name" value="Glycogen Phosphorylase B"/>
    <property type="match status" value="2"/>
</dbReference>
<dbReference type="SUPFAM" id="SSF53756">
    <property type="entry name" value="UDP-Glycosyltransferase/glycogen phosphorylase"/>
    <property type="match status" value="1"/>
</dbReference>
<reference evidence="2 3" key="1">
    <citation type="submission" date="2024-08" db="EMBL/GenBank/DDBJ databases">
        <authorList>
            <person name="Lu H."/>
        </authorList>
    </citation>
    <scope>NUCLEOTIDE SEQUENCE [LARGE SCALE GENOMIC DNA]</scope>
    <source>
        <strain evidence="2 3">BYS78W</strain>
    </source>
</reference>
<dbReference type="RefSeq" id="WP_394410502.1">
    <property type="nucleotide sequence ID" value="NZ_JBIGIC010000005.1"/>
</dbReference>
<dbReference type="PANTHER" id="PTHR12526">
    <property type="entry name" value="GLYCOSYLTRANSFERASE"/>
    <property type="match status" value="1"/>
</dbReference>
<protein>
    <submittedName>
        <fullName evidence="2">Glycosyltransferase family 4 protein</fullName>
        <ecNumber evidence="2">2.4.-.-</ecNumber>
    </submittedName>
</protein>
<dbReference type="GO" id="GO:0016757">
    <property type="term" value="F:glycosyltransferase activity"/>
    <property type="evidence" value="ECO:0007669"/>
    <property type="project" value="UniProtKB-KW"/>
</dbReference>
<dbReference type="Pfam" id="PF13439">
    <property type="entry name" value="Glyco_transf_4"/>
    <property type="match status" value="1"/>
</dbReference>
<sequence>MKIEVVSFTGDSGLADYAVSLARALAARHDASVVTATSLPSRFDAMGFGVFRLFRRSRHYPLDIPRFLAHVLRRRPDWIVLQGPLKFAFLDGLWMRLLRCFGQRAAITVHDVLPHYPRPWSRFSYGFYYRSFDRVIAHSDRARSELAELGISRPVLVVPHGIYDVFKLTGVSREQARRKIGGLADDDFVVLFFGNLEPRKGLMEFLAAARRLAADRHIKFLIAGADYMTPHGKAFGDALALAGAQPNVVLRASRVPFEEVENFFAASDLVALPYLEGTTSGVLKLALAFERPMVATSVGDFPEQVPAGAGQLIDPGARLVDELTAAIQQIRTQQPAYAEGVRHAGAHAQWPDIASKVADHLAKD</sequence>
<keyword evidence="3" id="KW-1185">Reference proteome</keyword>
<dbReference type="Proteomes" id="UP001606134">
    <property type="component" value="Unassembled WGS sequence"/>
</dbReference>
<dbReference type="InterPro" id="IPR028098">
    <property type="entry name" value="Glyco_trans_4-like_N"/>
</dbReference>
<organism evidence="2 3">
    <name type="scientific">Pelomonas candidula</name>
    <dbReference type="NCBI Taxonomy" id="3299025"/>
    <lineage>
        <taxon>Bacteria</taxon>
        <taxon>Pseudomonadati</taxon>
        <taxon>Pseudomonadota</taxon>
        <taxon>Betaproteobacteria</taxon>
        <taxon>Burkholderiales</taxon>
        <taxon>Sphaerotilaceae</taxon>
        <taxon>Roseateles</taxon>
    </lineage>
</organism>
<feature type="domain" description="Glycosyltransferase subfamily 4-like N-terminal" evidence="1">
    <location>
        <begin position="13"/>
        <end position="162"/>
    </location>
</feature>